<keyword evidence="2" id="KW-1003">Cell membrane</keyword>
<dbReference type="InterPro" id="IPR002586">
    <property type="entry name" value="CobQ/CobB/MinD/ParA_Nub-bd_dom"/>
</dbReference>
<evidence type="ECO:0000259" key="10">
    <source>
        <dbReference type="Pfam" id="PF01656"/>
    </source>
</evidence>
<feature type="transmembrane region" description="Helical" evidence="9">
    <location>
        <begin position="40"/>
        <end position="57"/>
    </location>
</feature>
<feature type="domain" description="Polysaccharide chain length determinant N-terminal" evidence="11">
    <location>
        <begin position="30"/>
        <end position="113"/>
    </location>
</feature>
<sequence>MRHIGIRFTAGIAMIQSSSPPNEQDGIPRFLSIIWERRKVIFLCMLASFAIAAFGYFHSPTRYKSEAILALDVRKLQALPTESVVSPLPQESPVLRTELDIIGSRLMAERVLMSLQKATPVNGPQGKYASLYNEPDSLPNDAETRKMIDDLMKNVRVINDGRSYTIYISYYASDPAYAAMVANAFGEAYIDYQIDLQTTATRRVSEWLGERLGSLRTKLEESERVATEFREKSGLIDAGGVTLQAQRLSGLNVELTSLQARLAGAKARLATALEVQKSGDGIGLTEVLSSPTIQVLRTEQARVVRAIAEIDQSGARMNAQLPQLSSQLASLKKQVEQEIAQIIGSLRNEIEVNEKQQDEVEAKINEVQEAISAANMAFVQSAQLDREATANRTIYETYLTRYKQTIEQDGIATAEARIISRAMPSRRPTSPDAAVWGLAGLLLGASTGLAAAFVLNFTDRSIGSISSLQQRTGLAVIGRIPRVPSNMLRNSFDKFSSGAADFYSAVAELQAYIQLSDDRTRVIAFTSSTDHEGKSFVIANLARSLALSGVRLVVIDADLRNPGLSREFGIQPLPNFGRAIAREIPFDDVIQHDSSSSVDVIVAHADAAPPDFMLGNKGFAALVSDMRQRYEFVLIDAPSASHDLDLLRIATLADTVAFVARKDAADSAIIQNAVIKLRVAGRPIIGIILNGVHRAKQRRRSRWIMSFKAKNQAMQKPAYNPRPPIAVSNTR</sequence>
<dbReference type="RefSeq" id="WP_348864411.1">
    <property type="nucleotide sequence ID" value="NZ_JBEAAL010000025.1"/>
</dbReference>
<evidence type="ECO:0000256" key="7">
    <source>
        <dbReference type="ARBA" id="ARBA00023136"/>
    </source>
</evidence>
<evidence type="ECO:0000256" key="8">
    <source>
        <dbReference type="SAM" id="Coils"/>
    </source>
</evidence>
<keyword evidence="8" id="KW-0175">Coiled coil</keyword>
<dbReference type="Gene3D" id="3.40.50.300">
    <property type="entry name" value="P-loop containing nucleotide triphosphate hydrolases"/>
    <property type="match status" value="1"/>
</dbReference>
<proteinExistence type="predicted"/>
<evidence type="ECO:0000256" key="9">
    <source>
        <dbReference type="SAM" id="Phobius"/>
    </source>
</evidence>
<evidence type="ECO:0000256" key="5">
    <source>
        <dbReference type="ARBA" id="ARBA00022840"/>
    </source>
</evidence>
<evidence type="ECO:0000259" key="11">
    <source>
        <dbReference type="Pfam" id="PF02706"/>
    </source>
</evidence>
<keyword evidence="7 9" id="KW-0472">Membrane</keyword>
<dbReference type="InterPro" id="IPR050445">
    <property type="entry name" value="Bact_polysacc_biosynth/exp"/>
</dbReference>
<dbReference type="Proteomes" id="UP001496627">
    <property type="component" value="Unassembled WGS sequence"/>
</dbReference>
<keyword evidence="5" id="KW-0067">ATP-binding</keyword>
<comment type="caution">
    <text evidence="12">The sequence shown here is derived from an EMBL/GenBank/DDBJ whole genome shotgun (WGS) entry which is preliminary data.</text>
</comment>
<keyword evidence="4" id="KW-0547">Nucleotide-binding</keyword>
<evidence type="ECO:0000256" key="3">
    <source>
        <dbReference type="ARBA" id="ARBA00022692"/>
    </source>
</evidence>
<keyword evidence="13" id="KW-1185">Reference proteome</keyword>
<name>A0ABV0M8X0_9HYPH</name>
<feature type="coiled-coil region" evidence="8">
    <location>
        <begin position="321"/>
        <end position="377"/>
    </location>
</feature>
<keyword evidence="6 9" id="KW-1133">Transmembrane helix</keyword>
<protein>
    <submittedName>
        <fullName evidence="12">Polysaccharide biosynthesis tyrosine autokinase</fullName>
    </submittedName>
</protein>
<comment type="subcellular location">
    <subcellularLocation>
        <location evidence="1">Cell membrane</location>
        <topology evidence="1">Multi-pass membrane protein</topology>
    </subcellularLocation>
</comment>
<dbReference type="PANTHER" id="PTHR32309">
    <property type="entry name" value="TYROSINE-PROTEIN KINASE"/>
    <property type="match status" value="1"/>
</dbReference>
<dbReference type="PANTHER" id="PTHR32309:SF13">
    <property type="entry name" value="FERRIC ENTEROBACTIN TRANSPORT PROTEIN FEPE"/>
    <property type="match status" value="1"/>
</dbReference>
<gene>
    <name evidence="12" type="ORF">ABK249_25615</name>
</gene>
<evidence type="ECO:0000256" key="6">
    <source>
        <dbReference type="ARBA" id="ARBA00022989"/>
    </source>
</evidence>
<dbReference type="InterPro" id="IPR003856">
    <property type="entry name" value="LPS_length_determ_N"/>
</dbReference>
<evidence type="ECO:0000256" key="4">
    <source>
        <dbReference type="ARBA" id="ARBA00022741"/>
    </source>
</evidence>
<reference evidence="12 13" key="1">
    <citation type="submission" date="2024-05" db="EMBL/GenBank/DDBJ databases">
        <title>Neorhizobium sp. Rsf11, a plant growth promoting and heavy metal resistant PAH-degrader.</title>
        <authorList>
            <person name="Golubev S.N."/>
            <person name="Muratova A.Y."/>
            <person name="Markelova M.I."/>
        </authorList>
    </citation>
    <scope>NUCLEOTIDE SEQUENCE [LARGE SCALE GENOMIC DNA]</scope>
    <source>
        <strain evidence="12 13">Rsf11</strain>
    </source>
</reference>
<dbReference type="Pfam" id="PF01656">
    <property type="entry name" value="CbiA"/>
    <property type="match status" value="1"/>
</dbReference>
<dbReference type="CDD" id="cd05387">
    <property type="entry name" value="BY-kinase"/>
    <property type="match status" value="1"/>
</dbReference>
<evidence type="ECO:0000256" key="2">
    <source>
        <dbReference type="ARBA" id="ARBA00022475"/>
    </source>
</evidence>
<evidence type="ECO:0000313" key="13">
    <source>
        <dbReference type="Proteomes" id="UP001496627"/>
    </source>
</evidence>
<feature type="coiled-coil region" evidence="8">
    <location>
        <begin position="212"/>
        <end position="268"/>
    </location>
</feature>
<organism evidence="12 13">
    <name type="scientific">Neorhizobium phenanthreniclasticum</name>
    <dbReference type="NCBI Taxonomy" id="3157917"/>
    <lineage>
        <taxon>Bacteria</taxon>
        <taxon>Pseudomonadati</taxon>
        <taxon>Pseudomonadota</taxon>
        <taxon>Alphaproteobacteria</taxon>
        <taxon>Hyphomicrobiales</taxon>
        <taxon>Rhizobiaceae</taxon>
        <taxon>Rhizobium/Agrobacterium group</taxon>
        <taxon>Neorhizobium</taxon>
    </lineage>
</organism>
<feature type="domain" description="CobQ/CobB/MinD/ParA nucleotide binding" evidence="10">
    <location>
        <begin position="523"/>
        <end position="696"/>
    </location>
</feature>
<dbReference type="InterPro" id="IPR005702">
    <property type="entry name" value="Wzc-like_C"/>
</dbReference>
<dbReference type="EMBL" id="JBEAAL010000025">
    <property type="protein sequence ID" value="MEQ1408314.1"/>
    <property type="molecule type" value="Genomic_DNA"/>
</dbReference>
<evidence type="ECO:0000313" key="12">
    <source>
        <dbReference type="EMBL" id="MEQ1408314.1"/>
    </source>
</evidence>
<dbReference type="Pfam" id="PF02706">
    <property type="entry name" value="Wzz"/>
    <property type="match status" value="1"/>
</dbReference>
<evidence type="ECO:0000256" key="1">
    <source>
        <dbReference type="ARBA" id="ARBA00004651"/>
    </source>
</evidence>
<dbReference type="SUPFAM" id="SSF52540">
    <property type="entry name" value="P-loop containing nucleoside triphosphate hydrolases"/>
    <property type="match status" value="1"/>
</dbReference>
<keyword evidence="3 9" id="KW-0812">Transmembrane</keyword>
<dbReference type="InterPro" id="IPR027417">
    <property type="entry name" value="P-loop_NTPase"/>
</dbReference>
<accession>A0ABV0M8X0</accession>